<feature type="domain" description="Immunity MXAN-0049 protein" evidence="1">
    <location>
        <begin position="30"/>
        <end position="111"/>
    </location>
</feature>
<protein>
    <recommendedName>
        <fullName evidence="1">Immunity MXAN-0049 protein domain-containing protein</fullName>
    </recommendedName>
</protein>
<evidence type="ECO:0000313" key="3">
    <source>
        <dbReference type="Proteomes" id="UP001155241"/>
    </source>
</evidence>
<dbReference type="Pfam" id="PF07791">
    <property type="entry name" value="Imm11"/>
    <property type="match status" value="1"/>
</dbReference>
<accession>A0A9X2FH63</accession>
<evidence type="ECO:0000313" key="2">
    <source>
        <dbReference type="EMBL" id="MCO6044521.1"/>
    </source>
</evidence>
<evidence type="ECO:0000259" key="1">
    <source>
        <dbReference type="Pfam" id="PF07791"/>
    </source>
</evidence>
<dbReference type="InterPro" id="IPR012433">
    <property type="entry name" value="Imm11"/>
</dbReference>
<comment type="caution">
    <text evidence="2">The sequence shown here is derived from an EMBL/GenBank/DDBJ whole genome shotgun (WGS) entry which is preliminary data.</text>
</comment>
<reference evidence="2" key="1">
    <citation type="submission" date="2022-06" db="EMBL/GenBank/DDBJ databases">
        <title>Aeoliella straminimaris, a novel planctomycete from sediments.</title>
        <authorList>
            <person name="Vitorino I.R."/>
            <person name="Lage O.M."/>
        </authorList>
    </citation>
    <scope>NUCLEOTIDE SEQUENCE</scope>
    <source>
        <strain evidence="2">ICT_H6.2</strain>
    </source>
</reference>
<dbReference type="EMBL" id="JAMXLR010000036">
    <property type="protein sequence ID" value="MCO6044521.1"/>
    <property type="molecule type" value="Genomic_DNA"/>
</dbReference>
<gene>
    <name evidence="2" type="ORF">NG895_11450</name>
</gene>
<name>A0A9X2FH63_9BACT</name>
<dbReference type="AlphaFoldDB" id="A0A9X2FH63"/>
<organism evidence="2 3">
    <name type="scientific">Aeoliella straminimaris</name>
    <dbReference type="NCBI Taxonomy" id="2954799"/>
    <lineage>
        <taxon>Bacteria</taxon>
        <taxon>Pseudomonadati</taxon>
        <taxon>Planctomycetota</taxon>
        <taxon>Planctomycetia</taxon>
        <taxon>Pirellulales</taxon>
        <taxon>Lacipirellulaceae</taxon>
        <taxon>Aeoliella</taxon>
    </lineage>
</organism>
<proteinExistence type="predicted"/>
<keyword evidence="3" id="KW-1185">Reference proteome</keyword>
<sequence length="114" mass="12815">MANIIDEIAPDEIQRIPTVIAAEGSWELINPLHVVDCIDHDRSDIQYYPPDHPRLAGNPRMVVKLVINGNRTQGHDLFMAKGWRVATIVSERLRMALQDTGISGIDFWPVSAED</sequence>
<dbReference type="Proteomes" id="UP001155241">
    <property type="component" value="Unassembled WGS sequence"/>
</dbReference>